<protein>
    <submittedName>
        <fullName evidence="1">Uncharacterized protein</fullName>
    </submittedName>
</protein>
<proteinExistence type="predicted"/>
<evidence type="ECO:0000313" key="1">
    <source>
        <dbReference type="EMBL" id="KZL65666.1"/>
    </source>
</evidence>
<evidence type="ECO:0000313" key="2">
    <source>
        <dbReference type="Proteomes" id="UP000076552"/>
    </source>
</evidence>
<sequence>MFTSADWVLFWKGLACRVTYDSVLAMVDSVEGHVRGHDMSVMQIFEPVKVVAISSVSGVLIRSMKSRAHEATLEFKGPLGRQYRGIPQRHVEVPEHEIHLVRGEARQLVSFLLLSEAFYKWSTEPRENPGMQMALQGFGLDPVKSDDTIVSLGETKPVIRTQYMEVLMENPTDGAPFRTPGKNTVVAFINRKCIVEDAVSSVKEWAESGAFEWEGPIS</sequence>
<dbReference type="OrthoDB" id="5417750at2759"/>
<name>A0A166NGZ0_9PEZI</name>
<dbReference type="EMBL" id="LFIV01000210">
    <property type="protein sequence ID" value="KZL65666.1"/>
    <property type="molecule type" value="Genomic_DNA"/>
</dbReference>
<dbReference type="Proteomes" id="UP000076552">
    <property type="component" value="Unassembled WGS sequence"/>
</dbReference>
<reference evidence="1 2" key="1">
    <citation type="submission" date="2015-06" db="EMBL/GenBank/DDBJ databases">
        <title>Survival trade-offs in plant roots during colonization by closely related pathogenic and mutualistic fungi.</title>
        <authorList>
            <person name="Hacquard S."/>
            <person name="Kracher B."/>
            <person name="Hiruma K."/>
            <person name="Weinman A."/>
            <person name="Muench P."/>
            <person name="Garrido Oter R."/>
            <person name="Ver Loren van Themaat E."/>
            <person name="Dallerey J.-F."/>
            <person name="Damm U."/>
            <person name="Henrissat B."/>
            <person name="Lespinet O."/>
            <person name="Thon M."/>
            <person name="Kemen E."/>
            <person name="McHardy A.C."/>
            <person name="Schulze-Lefert P."/>
            <person name="O'Connell R.J."/>
        </authorList>
    </citation>
    <scope>NUCLEOTIDE SEQUENCE [LARGE SCALE GENOMIC DNA]</scope>
    <source>
        <strain evidence="1 2">0861</strain>
    </source>
</reference>
<dbReference type="AlphaFoldDB" id="A0A166NGZ0"/>
<comment type="caution">
    <text evidence="1">The sequence shown here is derived from an EMBL/GenBank/DDBJ whole genome shotgun (WGS) entry which is preliminary data.</text>
</comment>
<organism evidence="1 2">
    <name type="scientific">Colletotrichum tofieldiae</name>
    <dbReference type="NCBI Taxonomy" id="708197"/>
    <lineage>
        <taxon>Eukaryota</taxon>
        <taxon>Fungi</taxon>
        <taxon>Dikarya</taxon>
        <taxon>Ascomycota</taxon>
        <taxon>Pezizomycotina</taxon>
        <taxon>Sordariomycetes</taxon>
        <taxon>Hypocreomycetidae</taxon>
        <taxon>Glomerellales</taxon>
        <taxon>Glomerellaceae</taxon>
        <taxon>Colletotrichum</taxon>
        <taxon>Colletotrichum spaethianum species complex</taxon>
    </lineage>
</organism>
<accession>A0A166NGZ0</accession>
<gene>
    <name evidence="1" type="ORF">CT0861_03028</name>
</gene>
<keyword evidence="2" id="KW-1185">Reference proteome</keyword>